<dbReference type="GO" id="GO:0046872">
    <property type="term" value="F:metal ion binding"/>
    <property type="evidence" value="ECO:0007669"/>
    <property type="project" value="UniProtKB-KW"/>
</dbReference>
<accession>A0AAV1AGR9</accession>
<comment type="similarity">
    <text evidence="4">Belongs to the HIPP family.</text>
</comment>
<dbReference type="Gene3D" id="3.30.70.100">
    <property type="match status" value="2"/>
</dbReference>
<evidence type="ECO:0000256" key="3">
    <source>
        <dbReference type="ARBA" id="ARBA00023289"/>
    </source>
</evidence>
<dbReference type="PANTHER" id="PTHR46195">
    <property type="entry name" value="HEAVY METAL-ASSOCIATED ISOPRENYLATED PLANT PROTEIN 7"/>
    <property type="match status" value="1"/>
</dbReference>
<dbReference type="InterPro" id="IPR036163">
    <property type="entry name" value="HMA_dom_sf"/>
</dbReference>
<evidence type="ECO:0000256" key="1">
    <source>
        <dbReference type="ARBA" id="ARBA00022481"/>
    </source>
</evidence>
<dbReference type="CDD" id="cd00371">
    <property type="entry name" value="HMA"/>
    <property type="match status" value="2"/>
</dbReference>
<evidence type="ECO:0000259" key="6">
    <source>
        <dbReference type="Pfam" id="PF00403"/>
    </source>
</evidence>
<dbReference type="EMBL" id="OX451739">
    <property type="protein sequence ID" value="CAI8608280.1"/>
    <property type="molecule type" value="Genomic_DNA"/>
</dbReference>
<dbReference type="InterPro" id="IPR044577">
    <property type="entry name" value="HIPP4/7/8/17/18/19"/>
</dbReference>
<feature type="region of interest" description="Disordered" evidence="5">
    <location>
        <begin position="189"/>
        <end position="225"/>
    </location>
</feature>
<evidence type="ECO:0000256" key="5">
    <source>
        <dbReference type="SAM" id="MobiDB-lite"/>
    </source>
</evidence>
<feature type="domain" description="HMA" evidence="6">
    <location>
        <begin position="38"/>
        <end position="91"/>
    </location>
</feature>
<keyword evidence="8" id="KW-1185">Reference proteome</keyword>
<evidence type="ECO:0000256" key="2">
    <source>
        <dbReference type="ARBA" id="ARBA00022723"/>
    </source>
</evidence>
<dbReference type="Proteomes" id="UP001157006">
    <property type="component" value="Chromosome 4"/>
</dbReference>
<dbReference type="SUPFAM" id="SSF55008">
    <property type="entry name" value="HMA, heavy metal-associated domain"/>
    <property type="match status" value="2"/>
</dbReference>
<keyword evidence="3" id="KW-0636">Prenylation</keyword>
<proteinExistence type="inferred from homology"/>
<sequence length="265" mass="30193">MEGGKEEKKNEKAKDMIEGKVEKKKDDIELIIAIYKLNLHCQECGNKIKKHLLTTQGVQSVEMDIEKGEIKAKGKLDPLKVLKIIAKKSNKKVELISPKVKPKEIIISKPKEIKDPIVRTISVKVHMHCDKCEADLKTILIKHKGIFNVKTDMKAQSLTVEGTIEVEKLLSFLKKIMHKNAQVISIKEEKKEEKEEEKKDKGKEEEKKDKGKASGETSKVIEIHHHGITRDDTKINENINVPYIIHYVYAPQLFSDENPNSCSIS</sequence>
<evidence type="ECO:0000256" key="4">
    <source>
        <dbReference type="ARBA" id="ARBA00024045"/>
    </source>
</evidence>
<keyword evidence="2" id="KW-0479">Metal-binding</keyword>
<dbReference type="Pfam" id="PF00403">
    <property type="entry name" value="HMA"/>
    <property type="match status" value="2"/>
</dbReference>
<dbReference type="AlphaFoldDB" id="A0AAV1AGR9"/>
<organism evidence="7 8">
    <name type="scientific">Vicia faba</name>
    <name type="common">Broad bean</name>
    <name type="synonym">Faba vulgaris</name>
    <dbReference type="NCBI Taxonomy" id="3906"/>
    <lineage>
        <taxon>Eukaryota</taxon>
        <taxon>Viridiplantae</taxon>
        <taxon>Streptophyta</taxon>
        <taxon>Embryophyta</taxon>
        <taxon>Tracheophyta</taxon>
        <taxon>Spermatophyta</taxon>
        <taxon>Magnoliopsida</taxon>
        <taxon>eudicotyledons</taxon>
        <taxon>Gunneridae</taxon>
        <taxon>Pentapetalae</taxon>
        <taxon>rosids</taxon>
        <taxon>fabids</taxon>
        <taxon>Fabales</taxon>
        <taxon>Fabaceae</taxon>
        <taxon>Papilionoideae</taxon>
        <taxon>50 kb inversion clade</taxon>
        <taxon>NPAAA clade</taxon>
        <taxon>Hologalegina</taxon>
        <taxon>IRL clade</taxon>
        <taxon>Fabeae</taxon>
        <taxon>Vicia</taxon>
    </lineage>
</organism>
<dbReference type="PANTHER" id="PTHR46195:SF12">
    <property type="entry name" value="HEAVY METAL-ASSOCIATED ISOPRENYLATED PLANT PROTEIN 4"/>
    <property type="match status" value="1"/>
</dbReference>
<dbReference type="InterPro" id="IPR006121">
    <property type="entry name" value="HMA_dom"/>
</dbReference>
<reference evidence="7 8" key="1">
    <citation type="submission" date="2023-01" db="EMBL/GenBank/DDBJ databases">
        <authorList>
            <person name="Kreplak J."/>
        </authorList>
    </citation>
    <scope>NUCLEOTIDE SEQUENCE [LARGE SCALE GENOMIC DNA]</scope>
</reference>
<keyword evidence="1" id="KW-0488">Methylation</keyword>
<feature type="domain" description="HMA" evidence="6">
    <location>
        <begin position="124"/>
        <end position="172"/>
    </location>
</feature>
<gene>
    <name evidence="7" type="ORF">VFH_IV076640</name>
</gene>
<evidence type="ECO:0000313" key="8">
    <source>
        <dbReference type="Proteomes" id="UP001157006"/>
    </source>
</evidence>
<evidence type="ECO:0000313" key="7">
    <source>
        <dbReference type="EMBL" id="CAI8608280.1"/>
    </source>
</evidence>
<name>A0AAV1AGR9_VICFA</name>
<keyword evidence="3" id="KW-0449">Lipoprotein</keyword>
<protein>
    <recommendedName>
        <fullName evidence="6">HMA domain-containing protein</fullName>
    </recommendedName>
</protein>